<protein>
    <submittedName>
        <fullName evidence="2">Uncharacterized protein</fullName>
    </submittedName>
</protein>
<organism evidence="2 3">
    <name type="scientific">Vanrija albida</name>
    <dbReference type="NCBI Taxonomy" id="181172"/>
    <lineage>
        <taxon>Eukaryota</taxon>
        <taxon>Fungi</taxon>
        <taxon>Dikarya</taxon>
        <taxon>Basidiomycota</taxon>
        <taxon>Agaricomycotina</taxon>
        <taxon>Tremellomycetes</taxon>
        <taxon>Trichosporonales</taxon>
        <taxon>Trichosporonaceae</taxon>
        <taxon>Vanrija</taxon>
    </lineage>
</organism>
<comment type="caution">
    <text evidence="2">The sequence shown here is derived from an EMBL/GenBank/DDBJ whole genome shotgun (WGS) entry which is preliminary data.</text>
</comment>
<dbReference type="Proteomes" id="UP001565368">
    <property type="component" value="Unassembled WGS sequence"/>
</dbReference>
<keyword evidence="3" id="KW-1185">Reference proteome</keyword>
<evidence type="ECO:0000256" key="1">
    <source>
        <dbReference type="SAM" id="MobiDB-lite"/>
    </source>
</evidence>
<accession>A0ABR3PVF6</accession>
<feature type="compositionally biased region" description="Polar residues" evidence="1">
    <location>
        <begin position="24"/>
        <end position="43"/>
    </location>
</feature>
<dbReference type="RefSeq" id="XP_069206329.1">
    <property type="nucleotide sequence ID" value="XM_069356488.1"/>
</dbReference>
<feature type="compositionally biased region" description="Low complexity" evidence="1">
    <location>
        <begin position="1"/>
        <end position="23"/>
    </location>
</feature>
<feature type="region of interest" description="Disordered" evidence="1">
    <location>
        <begin position="1"/>
        <end position="137"/>
    </location>
</feature>
<sequence>MSFFSSLFGRASSSSPAVTGSTSLPPSATLSAGRSPTYTTTRYTHVEQPHGACPYPPEDRSPTPPPRRVVRRRVVTDRPRPPAPEALSPRARSPTLDPEAEGEAEGDRPPSPNYSPLSPDPRDAPEAPDVPRYPQPL</sequence>
<evidence type="ECO:0000313" key="3">
    <source>
        <dbReference type="Proteomes" id="UP001565368"/>
    </source>
</evidence>
<name>A0ABR3PVF6_9TREE</name>
<gene>
    <name evidence="2" type="ORF">Q8F55_008084</name>
</gene>
<reference evidence="2 3" key="1">
    <citation type="submission" date="2023-08" db="EMBL/GenBank/DDBJ databases">
        <title>Annotated Genome Sequence of Vanrija albida AlHP1.</title>
        <authorList>
            <person name="Herzog R."/>
        </authorList>
    </citation>
    <scope>NUCLEOTIDE SEQUENCE [LARGE SCALE GENOMIC DNA]</scope>
    <source>
        <strain evidence="2 3">AlHP1</strain>
    </source>
</reference>
<dbReference type="GeneID" id="95989127"/>
<evidence type="ECO:0000313" key="2">
    <source>
        <dbReference type="EMBL" id="KAL1406385.1"/>
    </source>
</evidence>
<dbReference type="EMBL" id="JBBXJM010000006">
    <property type="protein sequence ID" value="KAL1406385.1"/>
    <property type="molecule type" value="Genomic_DNA"/>
</dbReference>
<proteinExistence type="predicted"/>